<dbReference type="EMBL" id="MT143992">
    <property type="protein sequence ID" value="QJA45534.1"/>
    <property type="molecule type" value="Genomic_DNA"/>
</dbReference>
<gene>
    <name evidence="3" type="ORF">MM415A00371_0021</name>
    <name evidence="2" type="ORF">MM415B00319_0049</name>
    <name evidence="1" type="ORF">TM448A00246_0025</name>
    <name evidence="4" type="ORF">TM448B00406_0026</name>
</gene>
<evidence type="ECO:0000313" key="4">
    <source>
        <dbReference type="EMBL" id="QJH95410.1"/>
    </source>
</evidence>
<sequence>MENKYKVCYGISEAGILSTDIGGVTRQFPEIDMEKLFLNFNLKQLILIMDNGGTIIIEKDV</sequence>
<proteinExistence type="predicted"/>
<dbReference type="EMBL" id="MT144619">
    <property type="protein sequence ID" value="QJH95410.1"/>
    <property type="molecule type" value="Genomic_DNA"/>
</dbReference>
<evidence type="ECO:0000313" key="1">
    <source>
        <dbReference type="EMBL" id="QJA45534.1"/>
    </source>
</evidence>
<organism evidence="1">
    <name type="scientific">viral metagenome</name>
    <dbReference type="NCBI Taxonomy" id="1070528"/>
    <lineage>
        <taxon>unclassified sequences</taxon>
        <taxon>metagenomes</taxon>
        <taxon>organismal metagenomes</taxon>
    </lineage>
</organism>
<name>A0A6H1ZDA7_9ZZZZ</name>
<dbReference type="EMBL" id="MT142495">
    <property type="protein sequence ID" value="QJA82759.1"/>
    <property type="molecule type" value="Genomic_DNA"/>
</dbReference>
<dbReference type="EMBL" id="MT141563">
    <property type="protein sequence ID" value="QJA66919.1"/>
    <property type="molecule type" value="Genomic_DNA"/>
</dbReference>
<dbReference type="AlphaFoldDB" id="A0A6H1ZDA7"/>
<evidence type="ECO:0000313" key="2">
    <source>
        <dbReference type="EMBL" id="QJA66919.1"/>
    </source>
</evidence>
<protein>
    <submittedName>
        <fullName evidence="1">Uncharacterized protein</fullName>
    </submittedName>
</protein>
<evidence type="ECO:0000313" key="3">
    <source>
        <dbReference type="EMBL" id="QJA82759.1"/>
    </source>
</evidence>
<accession>A0A6H1ZDA7</accession>
<reference evidence="1" key="1">
    <citation type="submission" date="2020-03" db="EMBL/GenBank/DDBJ databases">
        <title>The deep terrestrial virosphere.</title>
        <authorList>
            <person name="Holmfeldt K."/>
            <person name="Nilsson E."/>
            <person name="Simone D."/>
            <person name="Lopez-Fernandez M."/>
            <person name="Wu X."/>
            <person name="de Brujin I."/>
            <person name="Lundin D."/>
            <person name="Andersson A."/>
            <person name="Bertilsson S."/>
            <person name="Dopson M."/>
        </authorList>
    </citation>
    <scope>NUCLEOTIDE SEQUENCE</scope>
    <source>
        <strain evidence="3">MM415A00371</strain>
        <strain evidence="2">MM415B00319</strain>
        <strain evidence="1">TM448A00246</strain>
        <strain evidence="4">TM448B00406</strain>
    </source>
</reference>